<name>A0A1G5CRA1_9HYPH</name>
<dbReference type="Proteomes" id="UP000199569">
    <property type="component" value="Unassembled WGS sequence"/>
</dbReference>
<keyword evidence="2" id="KW-0812">Transmembrane</keyword>
<keyword evidence="2" id="KW-0472">Membrane</keyword>
<keyword evidence="2" id="KW-1133">Transmembrane helix</keyword>
<sequence>MITRFEKTLEQVAREGSNLATEQLTIESHAQKVRRLEDLIRAKEATGDRIVIGIGAALVVSAMALPVYAAFVRDSYVYLPNVGGSFASRGSLTADRAHFAAPSKAATPVSESSAAPSHESNERSAADSVWPSVTPFARYVVHRATQASALIEGPNGLWWVTPGMKIPGVGQVLSIEHSYAGWAVVTSETTITEEIAGNATN</sequence>
<dbReference type="OrthoDB" id="8019418at2"/>
<feature type="region of interest" description="Disordered" evidence="1">
    <location>
        <begin position="103"/>
        <end position="127"/>
    </location>
</feature>
<organism evidence="3 4">
    <name type="scientific">Microvirga guangxiensis</name>
    <dbReference type="NCBI Taxonomy" id="549386"/>
    <lineage>
        <taxon>Bacteria</taxon>
        <taxon>Pseudomonadati</taxon>
        <taxon>Pseudomonadota</taxon>
        <taxon>Alphaproteobacteria</taxon>
        <taxon>Hyphomicrobiales</taxon>
        <taxon>Methylobacteriaceae</taxon>
        <taxon>Microvirga</taxon>
    </lineage>
</organism>
<evidence type="ECO:0000313" key="4">
    <source>
        <dbReference type="Proteomes" id="UP000199569"/>
    </source>
</evidence>
<reference evidence="3 4" key="1">
    <citation type="submission" date="2016-10" db="EMBL/GenBank/DDBJ databases">
        <authorList>
            <person name="de Groot N.N."/>
        </authorList>
    </citation>
    <scope>NUCLEOTIDE SEQUENCE [LARGE SCALE GENOMIC DNA]</scope>
    <source>
        <strain evidence="3 4">CGMCC 1.7666</strain>
    </source>
</reference>
<evidence type="ECO:0000313" key="3">
    <source>
        <dbReference type="EMBL" id="SCY04780.1"/>
    </source>
</evidence>
<proteinExistence type="predicted"/>
<protein>
    <submittedName>
        <fullName evidence="3">Uncharacterized protein</fullName>
    </submittedName>
</protein>
<evidence type="ECO:0000256" key="2">
    <source>
        <dbReference type="SAM" id="Phobius"/>
    </source>
</evidence>
<gene>
    <name evidence="3" type="ORF">SAMN02927923_00643</name>
</gene>
<accession>A0A1G5CRA1</accession>
<dbReference type="EMBL" id="FMVJ01000002">
    <property type="protein sequence ID" value="SCY04780.1"/>
    <property type="molecule type" value="Genomic_DNA"/>
</dbReference>
<evidence type="ECO:0000256" key="1">
    <source>
        <dbReference type="SAM" id="MobiDB-lite"/>
    </source>
</evidence>
<dbReference type="RefSeq" id="WP_091129696.1">
    <property type="nucleotide sequence ID" value="NZ_FMVJ01000002.1"/>
</dbReference>
<keyword evidence="4" id="KW-1185">Reference proteome</keyword>
<dbReference type="AlphaFoldDB" id="A0A1G5CRA1"/>
<feature type="transmembrane region" description="Helical" evidence="2">
    <location>
        <begin position="50"/>
        <end position="71"/>
    </location>
</feature>